<accession>A0A1G6S0Z2</accession>
<dbReference type="GO" id="GO:0043565">
    <property type="term" value="F:sequence-specific DNA binding"/>
    <property type="evidence" value="ECO:0007669"/>
    <property type="project" value="TreeGrafter"/>
</dbReference>
<dbReference type="RefSeq" id="WP_283809498.1">
    <property type="nucleotide sequence ID" value="NZ_FMZW01000007.1"/>
</dbReference>
<dbReference type="InterPro" id="IPR005119">
    <property type="entry name" value="LysR_subst-bd"/>
</dbReference>
<keyword evidence="4" id="KW-0238">DNA-binding</keyword>
<dbReference type="InterPro" id="IPR000847">
    <property type="entry name" value="LysR_HTH_N"/>
</dbReference>
<protein>
    <submittedName>
        <fullName evidence="7">Transcriptional regulator, LysR family</fullName>
    </submittedName>
</protein>
<evidence type="ECO:0000259" key="6">
    <source>
        <dbReference type="PROSITE" id="PS50931"/>
    </source>
</evidence>
<keyword evidence="3" id="KW-0805">Transcription regulation</keyword>
<sequence>MPKLANGHIRTAEVAKAARTLRYNWDDVIFFLEVARTRNLIRAGQKLKVDHTTVSRRVRELERSLNTTLFKRSKAGFALTEAGLQLLQFAEGMENNANAIIEAVVGSEKADAAGAVRIAAMEGIGSMYLTTCMAAFSKAWPSIQVELITDTRLLDMTRREADIFISFFRPKGRRLSVKKIGEFRIFLYASSAYLQRAGTPSALKDLDNHDFIDFIDEHIQLKENRWLSDILRPAHVVFRSTSLVSQYVAASNGLGIAMLPSYVAAHNKDLHPILPSYFSVRDIWLSVHEDLLHIARIKAVMSFLEKRVAADADHLMSAKHPAKG</sequence>
<dbReference type="InterPro" id="IPR036390">
    <property type="entry name" value="WH_DNA-bd_sf"/>
</dbReference>
<dbReference type="GO" id="GO:0006351">
    <property type="term" value="P:DNA-templated transcription"/>
    <property type="evidence" value="ECO:0007669"/>
    <property type="project" value="TreeGrafter"/>
</dbReference>
<evidence type="ECO:0000313" key="8">
    <source>
        <dbReference type="Proteomes" id="UP000199245"/>
    </source>
</evidence>
<dbReference type="PROSITE" id="PS50931">
    <property type="entry name" value="HTH_LYSR"/>
    <property type="match status" value="1"/>
</dbReference>
<evidence type="ECO:0000256" key="3">
    <source>
        <dbReference type="ARBA" id="ARBA00023015"/>
    </source>
</evidence>
<dbReference type="InterPro" id="IPR058163">
    <property type="entry name" value="LysR-type_TF_proteobact-type"/>
</dbReference>
<evidence type="ECO:0000313" key="7">
    <source>
        <dbReference type="EMBL" id="SDD09837.1"/>
    </source>
</evidence>
<feature type="domain" description="HTH lysR-type" evidence="6">
    <location>
        <begin position="31"/>
        <end position="80"/>
    </location>
</feature>
<dbReference type="Gene3D" id="1.10.10.10">
    <property type="entry name" value="Winged helix-like DNA-binding domain superfamily/Winged helix DNA-binding domain"/>
    <property type="match status" value="1"/>
</dbReference>
<evidence type="ECO:0000256" key="4">
    <source>
        <dbReference type="ARBA" id="ARBA00023125"/>
    </source>
</evidence>
<dbReference type="InterPro" id="IPR036388">
    <property type="entry name" value="WH-like_DNA-bd_sf"/>
</dbReference>
<dbReference type="EMBL" id="FMZW01000007">
    <property type="protein sequence ID" value="SDD09837.1"/>
    <property type="molecule type" value="Genomic_DNA"/>
</dbReference>
<evidence type="ECO:0000256" key="1">
    <source>
        <dbReference type="ARBA" id="ARBA00003502"/>
    </source>
</evidence>
<dbReference type="AlphaFoldDB" id="A0A1G6S0Z2"/>
<evidence type="ECO:0000256" key="5">
    <source>
        <dbReference type="ARBA" id="ARBA00023163"/>
    </source>
</evidence>
<dbReference type="Gene3D" id="3.40.190.290">
    <property type="match status" value="1"/>
</dbReference>
<comment type="similarity">
    <text evidence="2">Belongs to the LysR transcriptional regulatory family.</text>
</comment>
<keyword evidence="5" id="KW-0804">Transcription</keyword>
<gene>
    <name evidence="7" type="ORF">SAMN05216337_1007185</name>
</gene>
<dbReference type="GO" id="GO:0003700">
    <property type="term" value="F:DNA-binding transcription factor activity"/>
    <property type="evidence" value="ECO:0007669"/>
    <property type="project" value="InterPro"/>
</dbReference>
<name>A0A1G6S0Z2_9BRAD</name>
<dbReference type="Pfam" id="PF03466">
    <property type="entry name" value="LysR_substrate"/>
    <property type="match status" value="1"/>
</dbReference>
<reference evidence="7 8" key="1">
    <citation type="submission" date="2016-10" db="EMBL/GenBank/DDBJ databases">
        <authorList>
            <person name="de Groot N.N."/>
        </authorList>
    </citation>
    <scope>NUCLEOTIDE SEQUENCE [LARGE SCALE GENOMIC DNA]</scope>
    <source>
        <strain evidence="7 8">R5</strain>
    </source>
</reference>
<comment type="function">
    <text evidence="1">NodD regulates the expression of the nodABCFE genes which encode other nodulation proteins. NodD is also a negative regulator of its own expression. Binds flavonoids as inducers.</text>
</comment>
<dbReference type="PANTHER" id="PTHR30537">
    <property type="entry name" value="HTH-TYPE TRANSCRIPTIONAL REGULATOR"/>
    <property type="match status" value="1"/>
</dbReference>
<dbReference type="Proteomes" id="UP000199245">
    <property type="component" value="Unassembled WGS sequence"/>
</dbReference>
<dbReference type="Pfam" id="PF00126">
    <property type="entry name" value="HTH_1"/>
    <property type="match status" value="1"/>
</dbReference>
<organism evidence="7 8">
    <name type="scientific">Bradyrhizobium brasilense</name>
    <dbReference type="NCBI Taxonomy" id="1419277"/>
    <lineage>
        <taxon>Bacteria</taxon>
        <taxon>Pseudomonadati</taxon>
        <taxon>Pseudomonadota</taxon>
        <taxon>Alphaproteobacteria</taxon>
        <taxon>Hyphomicrobiales</taxon>
        <taxon>Nitrobacteraceae</taxon>
        <taxon>Bradyrhizobium</taxon>
    </lineage>
</organism>
<dbReference type="SUPFAM" id="SSF46785">
    <property type="entry name" value="Winged helix' DNA-binding domain"/>
    <property type="match status" value="1"/>
</dbReference>
<dbReference type="SUPFAM" id="SSF53850">
    <property type="entry name" value="Periplasmic binding protein-like II"/>
    <property type="match status" value="1"/>
</dbReference>
<evidence type="ECO:0000256" key="2">
    <source>
        <dbReference type="ARBA" id="ARBA00009437"/>
    </source>
</evidence>
<dbReference type="PANTHER" id="PTHR30537:SF3">
    <property type="entry name" value="TRANSCRIPTIONAL REGULATORY PROTEIN"/>
    <property type="match status" value="1"/>
</dbReference>
<proteinExistence type="inferred from homology"/>